<dbReference type="InterPro" id="IPR023584">
    <property type="entry name" value="Ribosome_recyc_fac_dom"/>
</dbReference>
<sequence>MLALQTFPRTAHSLSATRLAIRPCRQPILTALFASQTRFYASKRKGEKEKGTKTKHSPLVAAQDLVPGSQQIMAGEEYFRAEEKMKAIVDKYRKDVAGLELRASGRVTPAILSPVRVSLPDNKGADGKGVKLEDIATVGVREGTTLLITVFEEHTLKHVEQALYDAKLPGVVPQKMDSRTIRVPMPKPTVESRMAMYATAQKQAEDTRVNIRKQHQTSLKKGKYAKYSPEADEFQTLSDKYLGEVDKIIAEVKKTTGTK</sequence>
<dbReference type="PANTHER" id="PTHR20982">
    <property type="entry name" value="RIBOSOME RECYCLING FACTOR"/>
    <property type="match status" value="1"/>
</dbReference>
<dbReference type="STRING" id="742152.A0A2H3JS28"/>
<dbReference type="AlphaFoldDB" id="A0A2H3JS28"/>
<organism evidence="5 6">
    <name type="scientific">Wolfiporia cocos (strain MD-104)</name>
    <name type="common">Brown rot fungus</name>
    <dbReference type="NCBI Taxonomy" id="742152"/>
    <lineage>
        <taxon>Eukaryota</taxon>
        <taxon>Fungi</taxon>
        <taxon>Dikarya</taxon>
        <taxon>Basidiomycota</taxon>
        <taxon>Agaricomycotina</taxon>
        <taxon>Agaricomycetes</taxon>
        <taxon>Polyporales</taxon>
        <taxon>Phaeolaceae</taxon>
        <taxon>Wolfiporia</taxon>
    </lineage>
</organism>
<name>A0A2H3JS28_WOLCO</name>
<dbReference type="Gene3D" id="3.30.1360.40">
    <property type="match status" value="1"/>
</dbReference>
<evidence type="ECO:0000313" key="5">
    <source>
        <dbReference type="EMBL" id="PCH44956.1"/>
    </source>
</evidence>
<evidence type="ECO:0000256" key="2">
    <source>
        <dbReference type="ARBA" id="ARBA00022917"/>
    </source>
</evidence>
<dbReference type="PANTHER" id="PTHR20982:SF3">
    <property type="entry name" value="MITOCHONDRIAL RIBOSOME RECYCLING FACTOR PSEUDO 1"/>
    <property type="match status" value="1"/>
</dbReference>
<proteinExistence type="inferred from homology"/>
<comment type="function">
    <text evidence="3">Necessary for protein synthesis in mitochondria. Functions as a ribosome recycling factor in mitochondria.</text>
</comment>
<keyword evidence="2" id="KW-0648">Protein biosynthesis</keyword>
<evidence type="ECO:0000313" key="6">
    <source>
        <dbReference type="Proteomes" id="UP000218811"/>
    </source>
</evidence>
<keyword evidence="6" id="KW-1185">Reference proteome</keyword>
<evidence type="ECO:0000259" key="4">
    <source>
        <dbReference type="Pfam" id="PF01765"/>
    </source>
</evidence>
<evidence type="ECO:0000256" key="1">
    <source>
        <dbReference type="ARBA" id="ARBA00005912"/>
    </source>
</evidence>
<dbReference type="GO" id="GO:0043023">
    <property type="term" value="F:ribosomal large subunit binding"/>
    <property type="evidence" value="ECO:0007669"/>
    <property type="project" value="TreeGrafter"/>
</dbReference>
<dbReference type="Pfam" id="PF01765">
    <property type="entry name" value="RRF"/>
    <property type="match status" value="1"/>
</dbReference>
<dbReference type="Proteomes" id="UP000218811">
    <property type="component" value="Unassembled WGS sequence"/>
</dbReference>
<dbReference type="SUPFAM" id="SSF55194">
    <property type="entry name" value="Ribosome recycling factor, RRF"/>
    <property type="match status" value="1"/>
</dbReference>
<dbReference type="EMBL" id="KB468168">
    <property type="protein sequence ID" value="PCH44956.1"/>
    <property type="molecule type" value="Genomic_DNA"/>
</dbReference>
<feature type="domain" description="Ribosome recycling factor" evidence="4">
    <location>
        <begin position="104"/>
        <end position="254"/>
    </location>
</feature>
<evidence type="ECO:0000256" key="3">
    <source>
        <dbReference type="ARBA" id="ARBA00024909"/>
    </source>
</evidence>
<reference evidence="5 6" key="1">
    <citation type="journal article" date="2012" name="Science">
        <title>The Paleozoic origin of enzymatic lignin decomposition reconstructed from 31 fungal genomes.</title>
        <authorList>
            <person name="Floudas D."/>
            <person name="Binder M."/>
            <person name="Riley R."/>
            <person name="Barry K."/>
            <person name="Blanchette R.A."/>
            <person name="Henrissat B."/>
            <person name="Martinez A.T."/>
            <person name="Otillar R."/>
            <person name="Spatafora J.W."/>
            <person name="Yadav J.S."/>
            <person name="Aerts A."/>
            <person name="Benoit I."/>
            <person name="Boyd A."/>
            <person name="Carlson A."/>
            <person name="Copeland A."/>
            <person name="Coutinho P.M."/>
            <person name="de Vries R.P."/>
            <person name="Ferreira P."/>
            <person name="Findley K."/>
            <person name="Foster B."/>
            <person name="Gaskell J."/>
            <person name="Glotzer D."/>
            <person name="Gorecki P."/>
            <person name="Heitman J."/>
            <person name="Hesse C."/>
            <person name="Hori C."/>
            <person name="Igarashi K."/>
            <person name="Jurgens J.A."/>
            <person name="Kallen N."/>
            <person name="Kersten P."/>
            <person name="Kohler A."/>
            <person name="Kuees U."/>
            <person name="Kumar T.K.A."/>
            <person name="Kuo A."/>
            <person name="LaButti K."/>
            <person name="Larrondo L.F."/>
            <person name="Lindquist E."/>
            <person name="Ling A."/>
            <person name="Lombard V."/>
            <person name="Lucas S."/>
            <person name="Lundell T."/>
            <person name="Martin R."/>
            <person name="McLaughlin D.J."/>
            <person name="Morgenstern I."/>
            <person name="Morin E."/>
            <person name="Murat C."/>
            <person name="Nagy L.G."/>
            <person name="Nolan M."/>
            <person name="Ohm R.A."/>
            <person name="Patyshakuliyeva A."/>
            <person name="Rokas A."/>
            <person name="Ruiz-Duenas F.J."/>
            <person name="Sabat G."/>
            <person name="Salamov A."/>
            <person name="Samejima M."/>
            <person name="Schmutz J."/>
            <person name="Slot J.C."/>
            <person name="St John F."/>
            <person name="Stenlid J."/>
            <person name="Sun H."/>
            <person name="Sun S."/>
            <person name="Syed K."/>
            <person name="Tsang A."/>
            <person name="Wiebenga A."/>
            <person name="Young D."/>
            <person name="Pisabarro A."/>
            <person name="Eastwood D.C."/>
            <person name="Martin F."/>
            <person name="Cullen D."/>
            <person name="Grigoriev I.V."/>
            <person name="Hibbett D.S."/>
        </authorList>
    </citation>
    <scope>NUCLEOTIDE SEQUENCE [LARGE SCALE GENOMIC DNA]</scope>
    <source>
        <strain evidence="5 6">MD-104</strain>
    </source>
</reference>
<dbReference type="GO" id="GO:0005739">
    <property type="term" value="C:mitochondrion"/>
    <property type="evidence" value="ECO:0007669"/>
    <property type="project" value="TreeGrafter"/>
</dbReference>
<dbReference type="InterPro" id="IPR002661">
    <property type="entry name" value="Ribosome_recyc_fac"/>
</dbReference>
<gene>
    <name evidence="5" type="ORF">WOLCODRAFT_139347</name>
</gene>
<dbReference type="GO" id="GO:0006412">
    <property type="term" value="P:translation"/>
    <property type="evidence" value="ECO:0007669"/>
    <property type="project" value="UniProtKB-KW"/>
</dbReference>
<dbReference type="Gene3D" id="1.10.132.20">
    <property type="entry name" value="Ribosome-recycling factor"/>
    <property type="match status" value="1"/>
</dbReference>
<comment type="similarity">
    <text evidence="1">Belongs to the RRF family.</text>
</comment>
<dbReference type="OrthoDB" id="407355at2759"/>
<dbReference type="InterPro" id="IPR036191">
    <property type="entry name" value="RRF_sf"/>
</dbReference>
<protein>
    <submittedName>
        <fullName evidence="5">Ribosome recycling factor</fullName>
    </submittedName>
</protein>
<accession>A0A2H3JS28</accession>
<dbReference type="OMA" id="WFRKEVA"/>